<dbReference type="InterPro" id="IPR045851">
    <property type="entry name" value="AMP-bd_C_sf"/>
</dbReference>
<reference evidence="3" key="1">
    <citation type="journal article" date="2019" name="Int. J. Syst. Evol. Microbiol.">
        <title>The Global Catalogue of Microorganisms (GCM) 10K type strain sequencing project: providing services to taxonomists for standard genome sequencing and annotation.</title>
        <authorList>
            <consortium name="The Broad Institute Genomics Platform"/>
            <consortium name="The Broad Institute Genome Sequencing Center for Infectious Disease"/>
            <person name="Wu L."/>
            <person name="Ma J."/>
        </authorList>
    </citation>
    <scope>NUCLEOTIDE SEQUENCE [LARGE SCALE GENOMIC DNA]</scope>
    <source>
        <strain evidence="3">NBRC 15640</strain>
    </source>
</reference>
<evidence type="ECO:0000259" key="1">
    <source>
        <dbReference type="Pfam" id="PF00501"/>
    </source>
</evidence>
<dbReference type="RefSeq" id="WP_126610196.1">
    <property type="nucleotide sequence ID" value="NZ_AP025144.1"/>
</dbReference>
<organism evidence="2 3">
    <name type="scientific">Vibrio penaeicida</name>
    <dbReference type="NCBI Taxonomy" id="104609"/>
    <lineage>
        <taxon>Bacteria</taxon>
        <taxon>Pseudomonadati</taxon>
        <taxon>Pseudomonadota</taxon>
        <taxon>Gammaproteobacteria</taxon>
        <taxon>Vibrionales</taxon>
        <taxon>Vibrionaceae</taxon>
        <taxon>Vibrio</taxon>
    </lineage>
</organism>
<keyword evidence="2" id="KW-0436">Ligase</keyword>
<dbReference type="GO" id="GO:0016874">
    <property type="term" value="F:ligase activity"/>
    <property type="evidence" value="ECO:0007669"/>
    <property type="project" value="UniProtKB-KW"/>
</dbReference>
<dbReference type="InterPro" id="IPR000873">
    <property type="entry name" value="AMP-dep_synth/lig_dom"/>
</dbReference>
<protein>
    <submittedName>
        <fullName evidence="2">D-alanine--poly(Phosphoribitol) ligase</fullName>
    </submittedName>
</protein>
<gene>
    <name evidence="2" type="ORF">GCM10007932_12410</name>
</gene>
<accession>A0AAV5NPE1</accession>
<dbReference type="PANTHER" id="PTHR45398:SF1">
    <property type="entry name" value="ENZYME, PUTATIVE (JCVI)-RELATED"/>
    <property type="match status" value="1"/>
</dbReference>
<dbReference type="InterPro" id="IPR042099">
    <property type="entry name" value="ANL_N_sf"/>
</dbReference>
<keyword evidence="3" id="KW-1185">Reference proteome</keyword>
<dbReference type="Gene3D" id="3.40.50.12780">
    <property type="entry name" value="N-terminal domain of ligase-like"/>
    <property type="match status" value="1"/>
</dbReference>
<evidence type="ECO:0000313" key="2">
    <source>
        <dbReference type="EMBL" id="GLQ71881.1"/>
    </source>
</evidence>
<dbReference type="Pfam" id="PF00501">
    <property type="entry name" value="AMP-binding"/>
    <property type="match status" value="1"/>
</dbReference>
<feature type="domain" description="AMP-dependent synthetase/ligase" evidence="1">
    <location>
        <begin position="11"/>
        <end position="376"/>
    </location>
</feature>
<dbReference type="InterPro" id="IPR020845">
    <property type="entry name" value="AMP-binding_CS"/>
</dbReference>
<name>A0AAV5NPE1_9VIBR</name>
<dbReference type="SUPFAM" id="SSF56801">
    <property type="entry name" value="Acetyl-CoA synthetase-like"/>
    <property type="match status" value="1"/>
</dbReference>
<sequence length="522" mass="59448">MRKHIFQAMLESADAPALWVANQYYTYRELVEKAHSVSESCRHYTSEKVAVLAHRSLFAYASVMGCYFSGLTWIPMNNKKSPAQLTEIMLDTETQVIACDVGHQKILREMLDCTSTRWTIIFEKGVEVEKWKNDFPDHQFISVDDTKEKEIALSETSGSKLAYIMHTSGSTGKPKRIPISYQNLSSYLENIQTAFPLSKSDRVAQFSDLSFDLSVHDMFSAWMHGACLYCIPEILKTNPIQFIRHYQLTAWLSVPSVIDLSLQRDELAPDSLPSLKLSIFCGQALATDLADKWQQATGQKVVNIYGPTECTVTVTAHTYQAEVDRHRTSVPVGLPFRKNSLAIIDSDNQPQLIDQFHEELKGELYIKGVQLAGKYWNDEENTQRAYFHDNEGTLWYKTGDLVEWREGVLHHLDRNDHQVKIAGHRVELGEIETVARKVSHLSTVAAVPWPLSRAGYANGVVVFFQSDYELDEPEIIKQFSNYLPRAISPKQIFALKNMPRNINGKTDINALYEQLERLSECK</sequence>
<dbReference type="AlphaFoldDB" id="A0AAV5NPE1"/>
<comment type="caution">
    <text evidence="2">The sequence shown here is derived from an EMBL/GenBank/DDBJ whole genome shotgun (WGS) entry which is preliminary data.</text>
</comment>
<dbReference type="PROSITE" id="PS00455">
    <property type="entry name" value="AMP_BINDING"/>
    <property type="match status" value="1"/>
</dbReference>
<dbReference type="Proteomes" id="UP001156690">
    <property type="component" value="Unassembled WGS sequence"/>
</dbReference>
<dbReference type="EMBL" id="BSNX01000008">
    <property type="protein sequence ID" value="GLQ71881.1"/>
    <property type="molecule type" value="Genomic_DNA"/>
</dbReference>
<dbReference type="Gene3D" id="3.30.300.30">
    <property type="match status" value="1"/>
</dbReference>
<evidence type="ECO:0000313" key="3">
    <source>
        <dbReference type="Proteomes" id="UP001156690"/>
    </source>
</evidence>
<dbReference type="PANTHER" id="PTHR45398">
    <property type="match status" value="1"/>
</dbReference>
<proteinExistence type="predicted"/>